<evidence type="ECO:0000313" key="3">
    <source>
        <dbReference type="Proteomes" id="UP000770661"/>
    </source>
</evidence>
<reference evidence="2" key="1">
    <citation type="submission" date="2020-07" db="EMBL/GenBank/DDBJ databases">
        <title>The High-quality genome of the commercially important snow crab, Chionoecetes opilio.</title>
        <authorList>
            <person name="Jeong J.-H."/>
            <person name="Ryu S."/>
        </authorList>
    </citation>
    <scope>NUCLEOTIDE SEQUENCE</scope>
    <source>
        <strain evidence="2">MADBK_172401_WGS</strain>
        <tissue evidence="2">Digestive gland</tissue>
    </source>
</reference>
<evidence type="ECO:0000259" key="1">
    <source>
        <dbReference type="Pfam" id="PF10441"/>
    </source>
</evidence>
<gene>
    <name evidence="2" type="primary">URB2</name>
    <name evidence="2" type="ORF">GWK47_021581</name>
</gene>
<comment type="caution">
    <text evidence="2">The sequence shown here is derived from an EMBL/GenBank/DDBJ whole genome shotgun (WGS) entry which is preliminary data.</text>
</comment>
<keyword evidence="3" id="KW-1185">Reference proteome</keyword>
<dbReference type="Proteomes" id="UP000770661">
    <property type="component" value="Unassembled WGS sequence"/>
</dbReference>
<protein>
    <submittedName>
        <fullName evidence="2">Unhealthy ribosome biogenesis protein 2</fullName>
    </submittedName>
</protein>
<dbReference type="OrthoDB" id="160374at2759"/>
<dbReference type="InterPro" id="IPR052609">
    <property type="entry name" value="Ribosome_Biogenesis_Reg"/>
</dbReference>
<dbReference type="AlphaFoldDB" id="A0A8J4XSX1"/>
<organism evidence="2 3">
    <name type="scientific">Chionoecetes opilio</name>
    <name type="common">Atlantic snow crab</name>
    <name type="synonym">Cancer opilio</name>
    <dbReference type="NCBI Taxonomy" id="41210"/>
    <lineage>
        <taxon>Eukaryota</taxon>
        <taxon>Metazoa</taxon>
        <taxon>Ecdysozoa</taxon>
        <taxon>Arthropoda</taxon>
        <taxon>Crustacea</taxon>
        <taxon>Multicrustacea</taxon>
        <taxon>Malacostraca</taxon>
        <taxon>Eumalacostraca</taxon>
        <taxon>Eucarida</taxon>
        <taxon>Decapoda</taxon>
        <taxon>Pleocyemata</taxon>
        <taxon>Brachyura</taxon>
        <taxon>Eubrachyura</taxon>
        <taxon>Majoidea</taxon>
        <taxon>Majidae</taxon>
        <taxon>Chionoecetes</taxon>
    </lineage>
</organism>
<dbReference type="SUPFAM" id="SSF48371">
    <property type="entry name" value="ARM repeat"/>
    <property type="match status" value="1"/>
</dbReference>
<feature type="domain" description="Nucleolar 27S pre-rRNA processing Urb2/Npa2 C-terminal" evidence="1">
    <location>
        <begin position="1063"/>
        <end position="1254"/>
    </location>
</feature>
<dbReference type="GO" id="GO:0042254">
    <property type="term" value="P:ribosome biogenesis"/>
    <property type="evidence" value="ECO:0007669"/>
    <property type="project" value="TreeGrafter"/>
</dbReference>
<dbReference type="PANTHER" id="PTHR15682:SF2">
    <property type="entry name" value="UNHEALTHY RIBOSOME BIOGENESIS PROTEIN 2 HOMOLOG"/>
    <property type="match status" value="1"/>
</dbReference>
<dbReference type="InterPro" id="IPR018849">
    <property type="entry name" value="Urb2/Npa2_C"/>
</dbReference>
<name>A0A8J4XSX1_CHIOP</name>
<dbReference type="EMBL" id="JACEEZ010023663">
    <property type="protein sequence ID" value="KAG0711014.1"/>
    <property type="molecule type" value="Genomic_DNA"/>
</dbReference>
<dbReference type="GO" id="GO:0005730">
    <property type="term" value="C:nucleolus"/>
    <property type="evidence" value="ECO:0007669"/>
    <property type="project" value="TreeGrafter"/>
</dbReference>
<proteinExistence type="predicted"/>
<evidence type="ECO:0000313" key="2">
    <source>
        <dbReference type="EMBL" id="KAG0711014.1"/>
    </source>
</evidence>
<dbReference type="PANTHER" id="PTHR15682">
    <property type="entry name" value="UNHEALTHY RIBOSOME BIOGENESIS PROTEIN 2 HOMOLOG"/>
    <property type="match status" value="1"/>
</dbReference>
<dbReference type="Pfam" id="PF10441">
    <property type="entry name" value="Urb2"/>
    <property type="match status" value="1"/>
</dbReference>
<accession>A0A8J4XSX1</accession>
<sequence>MHSQSKVELMGRASQPGDLEFVSVVVWMVAVVVEASPALQVATVAGDAGSLAEIMTQIAVSGIKPLVTVMLTHPHCFFDLRLREWIEWLSPYCFFDLRLREWIEWLSPYCFFDLRLTEWIEWLSPYCFLDLRLREWIEWLSPYCFFDLRLREWIEWLSPYCFFDLRLREWIEWLSPYCFLDLRLREWIEWLSPYCFLDLRLREWIEWLSPYCFLDLRLREWIEWLSPYCFLDLRLREWIEWLSPYCFLDLRLREWIEWLSPYCFFDLRLREWIEWLSPYCFLDLRLREWIEWLSPYCFLDLRLREWIEWLSPYCFFDLRLREWIEWLSPYCFLDLRLREWIEWLSPYCFFDLRLREWIEWLSPYCFFDLSYREGPSTPKVLPFNPSPPTDFSHLFPFILPDAWAQISARVANFGNKAAKLALVQLVIQKFSLASLEQQKGVLCQDPDTQEVGIAVAQKTLEKSGKYLTNALESWGGDVSCLLTVHLTYLLPSLHASHLSVIARHLVNGVKEGETSWNEYINSRHFEEASQLHPQVFSDICAVLATMFGSSKRKLSECEDGPSSGKSYCSKLLKKMSKAAPLLVEYESGKEEENPLWKLFEECGESLRKLIEKEQGQSCSVPRCNTGEFKAMIKLITKFPLQHLNRNLKTATLLVLFSLLVQESGPGREEHFFDLVYALNQALGYLGTFRIFTITKASSLMQWLIEKRVSLYGPMVSQHMANLPHAILKANGTYSVKFVVKRDQSCDVQNRYNFDHLVVYLTFKLIWTIRAADQVKQLAEHITSGSPSATEALLQPAVFLLAACHMKGSIYCKWARHHLSSWILRYLKKLDLATTCPATAATILTAHTIIVQAMAPTLARDKAREDAKSGEGAATDLKEDGEAVAKEDTMKKLKWKKLLRRSVQLSELCLSSGNQDLEEYALAFLLTVAKHSDVLSAYLPPQLLTTAWTALSCPERCPSGIDVDGYTKVSLEPVLLTASPEDYEKLLEDLVMRTHRDDGQLGHTLQLWRLVIHSMAIGANGFLKRTALEHLVPILVHLATVHGSTARQDSGQGSGQDSSLVHAVLLTLQEIIQTSISFEDQTKAHLLMPCTTVHLHKLPHHDFCKIFSVALSIVNSVVVDHSSVVVERTPAVLAALAHLTTALIAQASQEHKLQDKQIKELVGCSGNIERLVKELSPFKVKLNKVVHFTMATIVTDLQRTTVYPAVKMVIESVVYRLLDLCDDYCLQHLLVALPPATTTLLKHLHDNYSTFHRFNPGKA</sequence>
<dbReference type="InterPro" id="IPR016024">
    <property type="entry name" value="ARM-type_fold"/>
</dbReference>